<feature type="non-terminal residue" evidence="1">
    <location>
        <position position="1"/>
    </location>
</feature>
<evidence type="ECO:0000313" key="2">
    <source>
        <dbReference type="Proteomes" id="UP000032564"/>
    </source>
</evidence>
<organism evidence="1 2">
    <name type="scientific">Agrobacterium arsenijevicii</name>
    <dbReference type="NCBI Taxonomy" id="1585697"/>
    <lineage>
        <taxon>Bacteria</taxon>
        <taxon>Pseudomonadati</taxon>
        <taxon>Pseudomonadota</taxon>
        <taxon>Alphaproteobacteria</taxon>
        <taxon>Hyphomicrobiales</taxon>
        <taxon>Rhizobiaceae</taxon>
        <taxon>Rhizobium/Agrobacterium group</taxon>
        <taxon>Agrobacterium</taxon>
    </lineage>
</organism>
<sequence>CSIFNHTVKSDLSIPTVVSNGDSYRVSMNVEAYINYFLHGYSLRNQYWLSKENLAALPPKIAHLV</sequence>
<comment type="caution">
    <text evidence="1">The sequence shown here is derived from an EMBL/GenBank/DDBJ whole genome shotgun (WGS) entry which is preliminary data.</text>
</comment>
<protein>
    <submittedName>
        <fullName evidence="1">Uncharacterized protein</fullName>
    </submittedName>
</protein>
<accession>A0ABR5CYT6</accession>
<proteinExistence type="predicted"/>
<keyword evidence="2" id="KW-1185">Reference proteome</keyword>
<reference evidence="1 2" key="1">
    <citation type="submission" date="2014-12" db="EMBL/GenBank/DDBJ databases">
        <authorList>
            <person name="Kuzmanovic N."/>
            <person name="Pulawska J."/>
            <person name="Obradovic A."/>
        </authorList>
    </citation>
    <scope>NUCLEOTIDE SEQUENCE [LARGE SCALE GENOMIC DNA]</scope>
    <source>
        <strain evidence="1 2">KFB 330</strain>
    </source>
</reference>
<dbReference type="RefSeq" id="WP_045024975.1">
    <property type="nucleotide sequence ID" value="NZ_JWIT01000056.1"/>
</dbReference>
<evidence type="ECO:0000313" key="1">
    <source>
        <dbReference type="EMBL" id="KJF69990.1"/>
    </source>
</evidence>
<dbReference type="EMBL" id="JWIT01000056">
    <property type="protein sequence ID" value="KJF69990.1"/>
    <property type="molecule type" value="Genomic_DNA"/>
</dbReference>
<name>A0ABR5CYT6_9HYPH</name>
<dbReference type="Proteomes" id="UP000032564">
    <property type="component" value="Unassembled WGS sequence"/>
</dbReference>
<gene>
    <name evidence="1" type="ORF">RP75_28845</name>
</gene>